<protein>
    <submittedName>
        <fullName evidence="2">Uncharacterized protein</fullName>
    </submittedName>
</protein>
<gene>
    <name evidence="2" type="ORF">U9M48_019142</name>
</gene>
<dbReference type="EMBL" id="CP144748">
    <property type="protein sequence ID" value="WVZ70477.1"/>
    <property type="molecule type" value="Genomic_DNA"/>
</dbReference>
<feature type="compositionally biased region" description="Pro residues" evidence="1">
    <location>
        <begin position="79"/>
        <end position="88"/>
    </location>
</feature>
<evidence type="ECO:0000313" key="2">
    <source>
        <dbReference type="EMBL" id="WVZ70477.1"/>
    </source>
</evidence>
<sequence length="292" mass="31908">INPTLESQSYHRRFALRRCHRRTEHSLSARRTPAHRSLGPQPPLTPPPNRFVPGAAARPRPAARPSHQFVTRSTAGPRPAAPPSPRAYPPSRHRRPSQTVLLLLVGERCEGHPAGFLLYTATDGSGVLNAGKRIIFNGCRSFLLCHKAAHQAVTGDAAGSEAKPELDNFMTKEASSAMKELPPRPALRPLSATALLSPCRRASHTWTSLDEERHELTTFCGVERLAGEARDMEQLVGEATWRLAMNSQPSVALQERLAGEARAMEQLAGEAKDMEACRKRRGCGTRGTTSEA</sequence>
<organism evidence="2 3">
    <name type="scientific">Paspalum notatum var. saurae</name>
    <dbReference type="NCBI Taxonomy" id="547442"/>
    <lineage>
        <taxon>Eukaryota</taxon>
        <taxon>Viridiplantae</taxon>
        <taxon>Streptophyta</taxon>
        <taxon>Embryophyta</taxon>
        <taxon>Tracheophyta</taxon>
        <taxon>Spermatophyta</taxon>
        <taxon>Magnoliopsida</taxon>
        <taxon>Liliopsida</taxon>
        <taxon>Poales</taxon>
        <taxon>Poaceae</taxon>
        <taxon>PACMAD clade</taxon>
        <taxon>Panicoideae</taxon>
        <taxon>Andropogonodae</taxon>
        <taxon>Paspaleae</taxon>
        <taxon>Paspalinae</taxon>
        <taxon>Paspalum</taxon>
    </lineage>
</organism>
<proteinExistence type="predicted"/>
<evidence type="ECO:0000313" key="3">
    <source>
        <dbReference type="Proteomes" id="UP001341281"/>
    </source>
</evidence>
<dbReference type="AlphaFoldDB" id="A0AAQ3TEE0"/>
<keyword evidence="3" id="KW-1185">Reference proteome</keyword>
<name>A0AAQ3TEE0_PASNO</name>
<reference evidence="2 3" key="1">
    <citation type="submission" date="2024-02" db="EMBL/GenBank/DDBJ databases">
        <title>High-quality chromosome-scale genome assembly of Pensacola bahiagrass (Paspalum notatum Flugge var. saurae).</title>
        <authorList>
            <person name="Vega J.M."/>
            <person name="Podio M."/>
            <person name="Orjuela J."/>
            <person name="Siena L.A."/>
            <person name="Pessino S.C."/>
            <person name="Combes M.C."/>
            <person name="Mariac C."/>
            <person name="Albertini E."/>
            <person name="Pupilli F."/>
            <person name="Ortiz J.P.A."/>
            <person name="Leblanc O."/>
        </authorList>
    </citation>
    <scope>NUCLEOTIDE SEQUENCE [LARGE SCALE GENOMIC DNA]</scope>
    <source>
        <strain evidence="2">R1</strain>
        <tissue evidence="2">Leaf</tissue>
    </source>
</reference>
<evidence type="ECO:0000256" key="1">
    <source>
        <dbReference type="SAM" id="MobiDB-lite"/>
    </source>
</evidence>
<dbReference type="Proteomes" id="UP001341281">
    <property type="component" value="Chromosome 04"/>
</dbReference>
<feature type="non-terminal residue" evidence="2">
    <location>
        <position position="292"/>
    </location>
</feature>
<feature type="compositionally biased region" description="Low complexity" evidence="1">
    <location>
        <begin position="55"/>
        <end position="65"/>
    </location>
</feature>
<feature type="region of interest" description="Disordered" evidence="1">
    <location>
        <begin position="21"/>
        <end position="95"/>
    </location>
</feature>
<accession>A0AAQ3TEE0</accession>
<feature type="compositionally biased region" description="Pro residues" evidence="1">
    <location>
        <begin position="40"/>
        <end position="50"/>
    </location>
</feature>